<dbReference type="EMBL" id="JACOGG010000008">
    <property type="protein sequence ID" value="MBC3935526.1"/>
    <property type="molecule type" value="Genomic_DNA"/>
</dbReference>
<dbReference type="Pfam" id="PF04977">
    <property type="entry name" value="DivIC"/>
    <property type="match status" value="1"/>
</dbReference>
<dbReference type="GO" id="GO:0032153">
    <property type="term" value="C:cell division site"/>
    <property type="evidence" value="ECO:0007669"/>
    <property type="project" value="UniProtKB-UniRule"/>
</dbReference>
<keyword evidence="1 7" id="KW-1003">Cell membrane</keyword>
<evidence type="ECO:0000256" key="8">
    <source>
        <dbReference type="SAM" id="MobiDB-lite"/>
    </source>
</evidence>
<comment type="subcellular location">
    <subcellularLocation>
        <location evidence="7">Cell inner membrane</location>
        <topology evidence="7">Single-pass type II membrane protein</topology>
    </subcellularLocation>
    <text evidence="7">Localizes to the division septum.</text>
</comment>
<organism evidence="9 10">
    <name type="scientific">Undibacterium rugosum</name>
    <dbReference type="NCBI Taxonomy" id="2762291"/>
    <lineage>
        <taxon>Bacteria</taxon>
        <taxon>Pseudomonadati</taxon>
        <taxon>Pseudomonadota</taxon>
        <taxon>Betaproteobacteria</taxon>
        <taxon>Burkholderiales</taxon>
        <taxon>Oxalobacteraceae</taxon>
        <taxon>Undibacterium</taxon>
    </lineage>
</organism>
<protein>
    <recommendedName>
        <fullName evidence="7">Cell division protein FtsB</fullName>
    </recommendedName>
</protein>
<gene>
    <name evidence="7 9" type="primary">ftsB</name>
    <name evidence="9" type="ORF">H8K47_09145</name>
</gene>
<dbReference type="NCBIfam" id="NF002058">
    <property type="entry name" value="PRK00888.1"/>
    <property type="match status" value="1"/>
</dbReference>
<evidence type="ECO:0000313" key="10">
    <source>
        <dbReference type="Proteomes" id="UP000612361"/>
    </source>
</evidence>
<evidence type="ECO:0000313" key="9">
    <source>
        <dbReference type="EMBL" id="MBC3935526.1"/>
    </source>
</evidence>
<sequence length="125" mass="13897">MRLIAVVFLLLLAAIQYPLWLGKGGWLRVWELERQLTQAQGRNDKLKERNSKLESEVMDLKTGTDSVEERARFELGMIRKDEIFIQVLDPNSTLPAPATPAAPAVSAKAATPAKMPATTPARKSR</sequence>
<dbReference type="GO" id="GO:0005886">
    <property type="term" value="C:plasma membrane"/>
    <property type="evidence" value="ECO:0007669"/>
    <property type="project" value="UniProtKB-SubCell"/>
</dbReference>
<accession>A0A923KZQ8</accession>
<keyword evidence="3 7" id="KW-0812">Transmembrane</keyword>
<feature type="coiled-coil region" evidence="7">
    <location>
        <begin position="29"/>
        <end position="63"/>
    </location>
</feature>
<keyword evidence="5 7" id="KW-0472">Membrane</keyword>
<proteinExistence type="inferred from homology"/>
<dbReference type="GO" id="GO:0043093">
    <property type="term" value="P:FtsZ-dependent cytokinesis"/>
    <property type="evidence" value="ECO:0007669"/>
    <property type="project" value="UniProtKB-UniRule"/>
</dbReference>
<keyword evidence="7" id="KW-0997">Cell inner membrane</keyword>
<evidence type="ECO:0000256" key="7">
    <source>
        <dbReference type="HAMAP-Rule" id="MF_00599"/>
    </source>
</evidence>
<keyword evidence="4 7" id="KW-1133">Transmembrane helix</keyword>
<name>A0A923KZQ8_9BURK</name>
<evidence type="ECO:0000256" key="5">
    <source>
        <dbReference type="ARBA" id="ARBA00023136"/>
    </source>
</evidence>
<dbReference type="InterPro" id="IPR023081">
    <property type="entry name" value="Cell_div_FtsB"/>
</dbReference>
<keyword evidence="2 7" id="KW-0132">Cell division</keyword>
<evidence type="ECO:0000256" key="6">
    <source>
        <dbReference type="ARBA" id="ARBA00023306"/>
    </source>
</evidence>
<feature type="region of interest" description="Disordered" evidence="8">
    <location>
        <begin position="95"/>
        <end position="125"/>
    </location>
</feature>
<feature type="topological domain" description="Periplasmic" evidence="7">
    <location>
        <begin position="22"/>
        <end position="125"/>
    </location>
</feature>
<keyword evidence="7" id="KW-0175">Coiled coil</keyword>
<comment type="function">
    <text evidence="7">Essential cell division protein. May link together the upstream cell division proteins, which are predominantly cytoplasmic, with the downstream cell division proteins, which are predominantly periplasmic.</text>
</comment>
<reference evidence="9" key="1">
    <citation type="submission" date="2020-08" db="EMBL/GenBank/DDBJ databases">
        <title>Novel species isolated from subtropical streams in China.</title>
        <authorList>
            <person name="Lu H."/>
        </authorList>
    </citation>
    <scope>NUCLEOTIDE SEQUENCE</scope>
    <source>
        <strain evidence="9">CY7W</strain>
    </source>
</reference>
<keyword evidence="10" id="KW-1185">Reference proteome</keyword>
<comment type="caution">
    <text evidence="9">The sequence shown here is derived from an EMBL/GenBank/DDBJ whole genome shotgun (WGS) entry which is preliminary data.</text>
</comment>
<evidence type="ECO:0000256" key="2">
    <source>
        <dbReference type="ARBA" id="ARBA00022618"/>
    </source>
</evidence>
<evidence type="ECO:0000256" key="3">
    <source>
        <dbReference type="ARBA" id="ARBA00022692"/>
    </source>
</evidence>
<dbReference type="PANTHER" id="PTHR37485:SF1">
    <property type="entry name" value="CELL DIVISION PROTEIN FTSB"/>
    <property type="match status" value="1"/>
</dbReference>
<feature type="topological domain" description="Cytoplasmic" evidence="7">
    <location>
        <begin position="1"/>
        <end position="3"/>
    </location>
</feature>
<dbReference type="GO" id="GO:0030428">
    <property type="term" value="C:cell septum"/>
    <property type="evidence" value="ECO:0007669"/>
    <property type="project" value="TreeGrafter"/>
</dbReference>
<dbReference type="PANTHER" id="PTHR37485">
    <property type="entry name" value="CELL DIVISION PROTEIN FTSB"/>
    <property type="match status" value="1"/>
</dbReference>
<evidence type="ECO:0000256" key="4">
    <source>
        <dbReference type="ARBA" id="ARBA00022989"/>
    </source>
</evidence>
<keyword evidence="6 7" id="KW-0131">Cell cycle</keyword>
<dbReference type="RefSeq" id="WP_186881105.1">
    <property type="nucleotide sequence ID" value="NZ_JACOGG010000008.1"/>
</dbReference>
<dbReference type="HAMAP" id="MF_00599">
    <property type="entry name" value="FtsB"/>
    <property type="match status" value="1"/>
</dbReference>
<evidence type="ECO:0000256" key="1">
    <source>
        <dbReference type="ARBA" id="ARBA00022475"/>
    </source>
</evidence>
<comment type="similarity">
    <text evidence="7">Belongs to the FtsB family.</text>
</comment>
<dbReference type="Proteomes" id="UP000612361">
    <property type="component" value="Unassembled WGS sequence"/>
</dbReference>
<comment type="subunit">
    <text evidence="7">Part of a complex composed of FtsB, FtsL and FtsQ.</text>
</comment>
<dbReference type="AlphaFoldDB" id="A0A923KZQ8"/>
<dbReference type="InterPro" id="IPR007060">
    <property type="entry name" value="FtsL/DivIC"/>
</dbReference>